<dbReference type="InterPro" id="IPR000086">
    <property type="entry name" value="NUDIX_hydrolase_dom"/>
</dbReference>
<dbReference type="Gene3D" id="3.90.79.10">
    <property type="entry name" value="Nucleoside Triphosphate Pyrophosphohydrolase"/>
    <property type="match status" value="1"/>
</dbReference>
<proteinExistence type="predicted"/>
<feature type="compositionally biased region" description="Basic residues" evidence="1">
    <location>
        <begin position="193"/>
        <end position="202"/>
    </location>
</feature>
<name>A0A6C0BZV1_9ZZZZ</name>
<dbReference type="CDD" id="cd02883">
    <property type="entry name" value="NUDIX_Hydrolase"/>
    <property type="match status" value="1"/>
</dbReference>
<dbReference type="SUPFAM" id="SSF55811">
    <property type="entry name" value="Nudix"/>
    <property type="match status" value="1"/>
</dbReference>
<dbReference type="EMBL" id="MN739284">
    <property type="protein sequence ID" value="QHS97044.1"/>
    <property type="molecule type" value="Genomic_DNA"/>
</dbReference>
<accession>A0A6C0BZV1</accession>
<organism evidence="3">
    <name type="scientific">viral metagenome</name>
    <dbReference type="NCBI Taxonomy" id="1070528"/>
    <lineage>
        <taxon>unclassified sequences</taxon>
        <taxon>metagenomes</taxon>
        <taxon>organismal metagenomes</taxon>
    </lineage>
</organism>
<feature type="compositionally biased region" description="Polar residues" evidence="1">
    <location>
        <begin position="178"/>
        <end position="192"/>
    </location>
</feature>
<evidence type="ECO:0000313" key="3">
    <source>
        <dbReference type="EMBL" id="QHS97044.1"/>
    </source>
</evidence>
<dbReference type="AlphaFoldDB" id="A0A6C0BZV1"/>
<feature type="domain" description="Nudix hydrolase" evidence="2">
    <location>
        <begin position="3"/>
        <end position="156"/>
    </location>
</feature>
<dbReference type="InterPro" id="IPR015797">
    <property type="entry name" value="NUDIX_hydrolase-like_dom_sf"/>
</dbReference>
<dbReference type="PROSITE" id="PS51462">
    <property type="entry name" value="NUDIX"/>
    <property type="match status" value="1"/>
</dbReference>
<feature type="region of interest" description="Disordered" evidence="1">
    <location>
        <begin position="174"/>
        <end position="202"/>
    </location>
</feature>
<evidence type="ECO:0000256" key="1">
    <source>
        <dbReference type="SAM" id="MobiDB-lite"/>
    </source>
</evidence>
<reference evidence="3" key="1">
    <citation type="journal article" date="2020" name="Nature">
        <title>Giant virus diversity and host interactions through global metagenomics.</title>
        <authorList>
            <person name="Schulz F."/>
            <person name="Roux S."/>
            <person name="Paez-Espino D."/>
            <person name="Jungbluth S."/>
            <person name="Walsh D.A."/>
            <person name="Denef V.J."/>
            <person name="McMahon K.D."/>
            <person name="Konstantinidis K.T."/>
            <person name="Eloe-Fadrosh E.A."/>
            <person name="Kyrpides N.C."/>
            <person name="Woyke T."/>
        </authorList>
    </citation>
    <scope>NUCLEOTIDE SEQUENCE</scope>
    <source>
        <strain evidence="3">GVMAG-M-3300020166-5</strain>
    </source>
</reference>
<protein>
    <recommendedName>
        <fullName evidence="2">Nudix hydrolase domain-containing protein</fullName>
    </recommendedName>
</protein>
<sequence length="202" mass="23425">MFLTHMGGGILPVAIVNGKLKFLFGREVEDSKWGDFGGGREGNETQFETAIREGCEELDGFLGCHSILRDRVKKNMIGVIDTESLKTYVFVTEYDENLPIYFNNHHHFIKKKIPDKIGKNGLFEKSEIAWFTIDEMKKNRGKFRPFYKKVIDNIIKRSTTLLKLAKKNNLDIMRQKSHQSSRTNTKIKSGQLTRRRLKLKNE</sequence>
<evidence type="ECO:0000259" key="2">
    <source>
        <dbReference type="PROSITE" id="PS51462"/>
    </source>
</evidence>